<dbReference type="InterPro" id="IPR033690">
    <property type="entry name" value="Adenylat_kinase_CS"/>
</dbReference>
<dbReference type="AlphaFoldDB" id="A0A674E3U8"/>
<dbReference type="InterPro" id="IPR000850">
    <property type="entry name" value="Adenylat/UMP-CMP_kin"/>
</dbReference>
<keyword evidence="1 4" id="KW-0808">Transferase</keyword>
<gene>
    <name evidence="5" type="primary">LOC115173468</name>
</gene>
<name>A0A674E3U8_SALTR</name>
<proteinExistence type="inferred from homology"/>
<accession>A0A674E3U8</accession>
<organism evidence="5 6">
    <name type="scientific">Salmo trutta</name>
    <name type="common">Brown trout</name>
    <dbReference type="NCBI Taxonomy" id="8032"/>
    <lineage>
        <taxon>Eukaryota</taxon>
        <taxon>Metazoa</taxon>
        <taxon>Chordata</taxon>
        <taxon>Craniata</taxon>
        <taxon>Vertebrata</taxon>
        <taxon>Euteleostomi</taxon>
        <taxon>Actinopterygii</taxon>
        <taxon>Neopterygii</taxon>
        <taxon>Teleostei</taxon>
        <taxon>Protacanthopterygii</taxon>
        <taxon>Salmoniformes</taxon>
        <taxon>Salmonidae</taxon>
        <taxon>Salmoninae</taxon>
        <taxon>Salmo</taxon>
    </lineage>
</organism>
<dbReference type="PANTHER" id="PTHR23359">
    <property type="entry name" value="NUCLEOTIDE KINASE"/>
    <property type="match status" value="1"/>
</dbReference>
<dbReference type="PROSITE" id="PS00113">
    <property type="entry name" value="ADENYLATE_KINASE"/>
    <property type="match status" value="1"/>
</dbReference>
<evidence type="ECO:0000313" key="6">
    <source>
        <dbReference type="Proteomes" id="UP000472277"/>
    </source>
</evidence>
<evidence type="ECO:0000256" key="1">
    <source>
        <dbReference type="ARBA" id="ARBA00022679"/>
    </source>
</evidence>
<comment type="similarity">
    <text evidence="4">Belongs to the adenylate kinase family.</text>
</comment>
<dbReference type="GO" id="GO:0006139">
    <property type="term" value="P:nucleobase-containing compound metabolic process"/>
    <property type="evidence" value="ECO:0007669"/>
    <property type="project" value="InterPro"/>
</dbReference>
<keyword evidence="3 4" id="KW-0418">Kinase</keyword>
<dbReference type="SUPFAM" id="SSF52540">
    <property type="entry name" value="P-loop containing nucleoside triphosphate hydrolases"/>
    <property type="match status" value="1"/>
</dbReference>
<sequence>MAPSTQRNEAVSDVKKGIRAILLGPPGAGKGTQAPRLAEQYCVCHLATGDMLRAMVASGSGLGKRLKETMDAGKLVSDEMVVELIEKNLDTPPCKKGFLLDGFPRTVKQAEMLDDLLEKRTEKLDSVIEFSVDDSLLVRRIFHSNGHISMSKMGSLCGDGGI</sequence>
<dbReference type="GO" id="GO:0005524">
    <property type="term" value="F:ATP binding"/>
    <property type="evidence" value="ECO:0007669"/>
    <property type="project" value="InterPro"/>
</dbReference>
<dbReference type="Gene3D" id="3.40.50.300">
    <property type="entry name" value="P-loop containing nucleotide triphosphate hydrolases"/>
    <property type="match status" value="1"/>
</dbReference>
<evidence type="ECO:0000256" key="2">
    <source>
        <dbReference type="ARBA" id="ARBA00022741"/>
    </source>
</evidence>
<dbReference type="GO" id="GO:0019205">
    <property type="term" value="F:nucleobase-containing compound kinase activity"/>
    <property type="evidence" value="ECO:0007669"/>
    <property type="project" value="InterPro"/>
</dbReference>
<dbReference type="CDD" id="cd01428">
    <property type="entry name" value="ADK"/>
    <property type="match status" value="1"/>
</dbReference>
<reference evidence="5" key="2">
    <citation type="submission" date="2025-09" db="UniProtKB">
        <authorList>
            <consortium name="Ensembl"/>
        </authorList>
    </citation>
    <scope>IDENTIFICATION</scope>
</reference>
<dbReference type="Proteomes" id="UP000472277">
    <property type="component" value="Chromosome 34"/>
</dbReference>
<protein>
    <submittedName>
        <fullName evidence="5">Adenylate kinase 2</fullName>
    </submittedName>
</protein>
<reference evidence="5" key="1">
    <citation type="submission" date="2025-08" db="UniProtKB">
        <authorList>
            <consortium name="Ensembl"/>
        </authorList>
    </citation>
    <scope>IDENTIFICATION</scope>
</reference>
<dbReference type="Pfam" id="PF00406">
    <property type="entry name" value="ADK"/>
    <property type="match status" value="1"/>
</dbReference>
<dbReference type="Ensembl" id="ENSSTUT00000109899.1">
    <property type="protein sequence ID" value="ENSSTUP00000102486.1"/>
    <property type="gene ID" value="ENSSTUG00000045789.1"/>
</dbReference>
<evidence type="ECO:0000256" key="4">
    <source>
        <dbReference type="RuleBase" id="RU003330"/>
    </source>
</evidence>
<dbReference type="PRINTS" id="PR00094">
    <property type="entry name" value="ADENYLTKNASE"/>
</dbReference>
<evidence type="ECO:0000313" key="5">
    <source>
        <dbReference type="Ensembl" id="ENSSTUP00000102486.1"/>
    </source>
</evidence>
<dbReference type="GeneTree" id="ENSGT00940000154576"/>
<evidence type="ECO:0000256" key="3">
    <source>
        <dbReference type="ARBA" id="ARBA00022777"/>
    </source>
</evidence>
<keyword evidence="2" id="KW-0547">Nucleotide-binding</keyword>
<keyword evidence="6" id="KW-1185">Reference proteome</keyword>
<dbReference type="InterPro" id="IPR027417">
    <property type="entry name" value="P-loop_NTPase"/>
</dbReference>
<dbReference type="HAMAP" id="MF_00235">
    <property type="entry name" value="Adenylate_kinase_Adk"/>
    <property type="match status" value="1"/>
</dbReference>